<protein>
    <recommendedName>
        <fullName evidence="1">non-specific serine/threonine protein kinase</fullName>
        <ecNumber evidence="1">2.7.11.1</ecNumber>
    </recommendedName>
</protein>
<evidence type="ECO:0000256" key="5">
    <source>
        <dbReference type="ARBA" id="ARBA00022777"/>
    </source>
</evidence>
<evidence type="ECO:0000256" key="7">
    <source>
        <dbReference type="ARBA" id="ARBA00047899"/>
    </source>
</evidence>
<dbReference type="GO" id="GO:0005524">
    <property type="term" value="F:ATP binding"/>
    <property type="evidence" value="ECO:0007669"/>
    <property type="project" value="UniProtKB-UniRule"/>
</dbReference>
<dbReference type="InterPro" id="IPR017441">
    <property type="entry name" value="Protein_kinase_ATP_BS"/>
</dbReference>
<dbReference type="EMBL" id="PQWO01000003">
    <property type="protein sequence ID" value="PZD74238.1"/>
    <property type="molecule type" value="Genomic_DNA"/>
</dbReference>
<dbReference type="InterPro" id="IPR011009">
    <property type="entry name" value="Kinase-like_dom_sf"/>
</dbReference>
<name>A0A2W1JLN7_9CYAN</name>
<comment type="caution">
    <text evidence="11">The sequence shown here is derived from an EMBL/GenBank/DDBJ whole genome shotgun (WGS) entry which is preliminary data.</text>
</comment>
<dbReference type="Gene3D" id="1.10.510.10">
    <property type="entry name" value="Transferase(Phosphotransferase) domain 1"/>
    <property type="match status" value="1"/>
</dbReference>
<dbReference type="AlphaFoldDB" id="A0A2W1JLN7"/>
<dbReference type="InterPro" id="IPR008271">
    <property type="entry name" value="Ser/Thr_kinase_AS"/>
</dbReference>
<keyword evidence="3 11" id="KW-0808">Transferase</keyword>
<keyword evidence="2" id="KW-0723">Serine/threonine-protein kinase</keyword>
<dbReference type="PANTHER" id="PTHR24363">
    <property type="entry name" value="SERINE/THREONINE PROTEIN KINASE"/>
    <property type="match status" value="1"/>
</dbReference>
<evidence type="ECO:0000259" key="10">
    <source>
        <dbReference type="PROSITE" id="PS50011"/>
    </source>
</evidence>
<dbReference type="PANTHER" id="PTHR24363:SF0">
    <property type="entry name" value="SERINE_THREONINE KINASE LIKE DOMAIN CONTAINING 1"/>
    <property type="match status" value="1"/>
</dbReference>
<evidence type="ECO:0000256" key="3">
    <source>
        <dbReference type="ARBA" id="ARBA00022679"/>
    </source>
</evidence>
<organism evidence="11 12">
    <name type="scientific">Acaryochloris thomasi RCC1774</name>
    <dbReference type="NCBI Taxonomy" id="1764569"/>
    <lineage>
        <taxon>Bacteria</taxon>
        <taxon>Bacillati</taxon>
        <taxon>Cyanobacteriota</taxon>
        <taxon>Cyanophyceae</taxon>
        <taxon>Acaryochloridales</taxon>
        <taxon>Acaryochloridaceae</taxon>
        <taxon>Acaryochloris</taxon>
        <taxon>Acaryochloris thomasi</taxon>
    </lineage>
</organism>
<evidence type="ECO:0000256" key="2">
    <source>
        <dbReference type="ARBA" id="ARBA00022527"/>
    </source>
</evidence>
<dbReference type="CDD" id="cd14014">
    <property type="entry name" value="STKc_PknB_like"/>
    <property type="match status" value="1"/>
</dbReference>
<keyword evidence="4 9" id="KW-0547">Nucleotide-binding</keyword>
<evidence type="ECO:0000256" key="9">
    <source>
        <dbReference type="PROSITE-ProRule" id="PRU10141"/>
    </source>
</evidence>
<dbReference type="EC" id="2.7.11.1" evidence="1"/>
<evidence type="ECO:0000256" key="1">
    <source>
        <dbReference type="ARBA" id="ARBA00012513"/>
    </source>
</evidence>
<dbReference type="Proteomes" id="UP000248857">
    <property type="component" value="Unassembled WGS sequence"/>
</dbReference>
<dbReference type="GO" id="GO:0106310">
    <property type="term" value="F:protein serine kinase activity"/>
    <property type="evidence" value="ECO:0007669"/>
    <property type="project" value="RHEA"/>
</dbReference>
<reference evidence="11 12" key="1">
    <citation type="journal article" date="2018" name="Sci. Rep.">
        <title>A novel species of the marine cyanobacterium Acaryochloris with a unique pigment content and lifestyle.</title>
        <authorList>
            <person name="Partensky F."/>
            <person name="Six C."/>
            <person name="Ratin M."/>
            <person name="Garczarek L."/>
            <person name="Vaulot D."/>
            <person name="Probert I."/>
            <person name="Calteau A."/>
            <person name="Gourvil P."/>
            <person name="Marie D."/>
            <person name="Grebert T."/>
            <person name="Bouchier C."/>
            <person name="Le Panse S."/>
            <person name="Gachenot M."/>
            <person name="Rodriguez F."/>
            <person name="Garrido J.L."/>
        </authorList>
    </citation>
    <scope>NUCLEOTIDE SEQUENCE [LARGE SCALE GENOMIC DNA]</scope>
    <source>
        <strain evidence="11 12">RCC1774</strain>
    </source>
</reference>
<dbReference type="PROSITE" id="PS00108">
    <property type="entry name" value="PROTEIN_KINASE_ST"/>
    <property type="match status" value="1"/>
</dbReference>
<sequence length="301" mass="33842">MLKTLHSADEIVLGRYRIVTLIGQGSSGTTYEVEDLETYQRVALKAMSFRGMQNWKQLELFEREAQVLSCLKHPAIPQYLNYFQIDSEHDRLFYIAQALAPGKSLATLIEEGWCPNPAEVQRIARMTLNILIYLHGLTPPVVHRDIKPQNIVYSNDGHIHLVDFGAVQAVLRNTTVHGSTIVGTYGYMAPEQLQGQAYGATDLYALGATLLFLLTHICPGDLPQKRLKLLFREHLQGQIEPSFADWLDQMINPHLEDRFPTAQEALNALDQAPLRFMAPVLTRGELSQPVGSLVQLQRTNA</sequence>
<proteinExistence type="predicted"/>
<keyword evidence="6 9" id="KW-0067">ATP-binding</keyword>
<evidence type="ECO:0000256" key="8">
    <source>
        <dbReference type="ARBA" id="ARBA00048679"/>
    </source>
</evidence>
<keyword evidence="5 11" id="KW-0418">Kinase</keyword>
<dbReference type="SMART" id="SM00220">
    <property type="entry name" value="S_TKc"/>
    <property type="match status" value="1"/>
</dbReference>
<feature type="binding site" evidence="9">
    <location>
        <position position="45"/>
    </location>
    <ligand>
        <name>ATP</name>
        <dbReference type="ChEBI" id="CHEBI:30616"/>
    </ligand>
</feature>
<evidence type="ECO:0000313" key="12">
    <source>
        <dbReference type="Proteomes" id="UP000248857"/>
    </source>
</evidence>
<dbReference type="InterPro" id="IPR000719">
    <property type="entry name" value="Prot_kinase_dom"/>
</dbReference>
<evidence type="ECO:0000313" key="11">
    <source>
        <dbReference type="EMBL" id="PZD74238.1"/>
    </source>
</evidence>
<dbReference type="SUPFAM" id="SSF56112">
    <property type="entry name" value="Protein kinase-like (PK-like)"/>
    <property type="match status" value="1"/>
</dbReference>
<dbReference type="PROSITE" id="PS50011">
    <property type="entry name" value="PROTEIN_KINASE_DOM"/>
    <property type="match status" value="1"/>
</dbReference>
<accession>A0A2W1JLN7</accession>
<dbReference type="RefSeq" id="WP_233501417.1">
    <property type="nucleotide sequence ID" value="NZ_CAWNWM010000003.1"/>
</dbReference>
<dbReference type="PROSITE" id="PS00107">
    <property type="entry name" value="PROTEIN_KINASE_ATP"/>
    <property type="match status" value="1"/>
</dbReference>
<feature type="domain" description="Protein kinase" evidence="10">
    <location>
        <begin position="16"/>
        <end position="277"/>
    </location>
</feature>
<evidence type="ECO:0000256" key="6">
    <source>
        <dbReference type="ARBA" id="ARBA00022840"/>
    </source>
</evidence>
<comment type="catalytic activity">
    <reaction evidence="8">
        <text>L-seryl-[protein] + ATP = O-phospho-L-seryl-[protein] + ADP + H(+)</text>
        <dbReference type="Rhea" id="RHEA:17989"/>
        <dbReference type="Rhea" id="RHEA-COMP:9863"/>
        <dbReference type="Rhea" id="RHEA-COMP:11604"/>
        <dbReference type="ChEBI" id="CHEBI:15378"/>
        <dbReference type="ChEBI" id="CHEBI:29999"/>
        <dbReference type="ChEBI" id="CHEBI:30616"/>
        <dbReference type="ChEBI" id="CHEBI:83421"/>
        <dbReference type="ChEBI" id="CHEBI:456216"/>
        <dbReference type="EC" id="2.7.11.1"/>
    </reaction>
</comment>
<comment type="catalytic activity">
    <reaction evidence="7">
        <text>L-threonyl-[protein] + ATP = O-phospho-L-threonyl-[protein] + ADP + H(+)</text>
        <dbReference type="Rhea" id="RHEA:46608"/>
        <dbReference type="Rhea" id="RHEA-COMP:11060"/>
        <dbReference type="Rhea" id="RHEA-COMP:11605"/>
        <dbReference type="ChEBI" id="CHEBI:15378"/>
        <dbReference type="ChEBI" id="CHEBI:30013"/>
        <dbReference type="ChEBI" id="CHEBI:30616"/>
        <dbReference type="ChEBI" id="CHEBI:61977"/>
        <dbReference type="ChEBI" id="CHEBI:456216"/>
        <dbReference type="EC" id="2.7.11.1"/>
    </reaction>
</comment>
<keyword evidence="12" id="KW-1185">Reference proteome</keyword>
<gene>
    <name evidence="11" type="primary">spkF_2</name>
    <name evidence="11" type="ORF">C1752_01275</name>
</gene>
<dbReference type="Pfam" id="PF00069">
    <property type="entry name" value="Pkinase"/>
    <property type="match status" value="1"/>
</dbReference>
<evidence type="ECO:0000256" key="4">
    <source>
        <dbReference type="ARBA" id="ARBA00022741"/>
    </source>
</evidence>
<dbReference type="GO" id="GO:0004674">
    <property type="term" value="F:protein serine/threonine kinase activity"/>
    <property type="evidence" value="ECO:0007669"/>
    <property type="project" value="UniProtKB-KW"/>
</dbReference>